<dbReference type="EMBL" id="JH921445">
    <property type="protein sequence ID" value="EKD14623.1"/>
    <property type="molecule type" value="Genomic_DNA"/>
</dbReference>
<proteinExistence type="predicted"/>
<keyword evidence="3" id="KW-1185">Reference proteome</keyword>
<name>K1X1B3_MARBU</name>
<dbReference type="HOGENOM" id="CLU_850139_0_0_1"/>
<protein>
    <submittedName>
        <fullName evidence="2">Uncharacterized protein</fullName>
    </submittedName>
</protein>
<evidence type="ECO:0000313" key="2">
    <source>
        <dbReference type="EMBL" id="EKD14623.1"/>
    </source>
</evidence>
<organism evidence="2 3">
    <name type="scientific">Marssonina brunnea f. sp. multigermtubi (strain MB_m1)</name>
    <name type="common">Marssonina leaf spot fungus</name>
    <dbReference type="NCBI Taxonomy" id="1072389"/>
    <lineage>
        <taxon>Eukaryota</taxon>
        <taxon>Fungi</taxon>
        <taxon>Dikarya</taxon>
        <taxon>Ascomycota</taxon>
        <taxon>Pezizomycotina</taxon>
        <taxon>Leotiomycetes</taxon>
        <taxon>Helotiales</taxon>
        <taxon>Drepanopezizaceae</taxon>
        <taxon>Drepanopeziza</taxon>
    </lineage>
</organism>
<dbReference type="OrthoDB" id="3526778at2759"/>
<dbReference type="GeneID" id="18763279"/>
<evidence type="ECO:0000256" key="1">
    <source>
        <dbReference type="SAM" id="MobiDB-lite"/>
    </source>
</evidence>
<accession>K1X1B3</accession>
<evidence type="ECO:0000313" key="3">
    <source>
        <dbReference type="Proteomes" id="UP000006753"/>
    </source>
</evidence>
<dbReference type="AlphaFoldDB" id="K1X1B3"/>
<dbReference type="RefSeq" id="XP_007295233.1">
    <property type="nucleotide sequence ID" value="XM_007295171.1"/>
</dbReference>
<dbReference type="Proteomes" id="UP000006753">
    <property type="component" value="Unassembled WGS sequence"/>
</dbReference>
<sequence>MSSSETPITGLVRARNIMRTGASMLRRRNSSYVLRPLSRTLRLPLTRRLPPPPVSFPSGGGSPAPRELAESAVAENARAVRVYRAAELVDAATISAAIEEIIARAVHAFNYEDPKSLPGGPEFIGFAGEVSCFLSYRQSIAIAPSPLLRWKKADTHLGLQQESRLIRKEELVEFAVADKTVASQIATATILDTPIIPFLCFDLTGSTVPFPSSAINIEGPRMEDAAASKMAEYRKIRPFKFGELPVELRQRIYRLWGKGGTLALRHCGQAPPLVLALARDETLGPEVTDLYKKLNYGVTVANEAAFGKKPLRELMVYENLHLQYSAE</sequence>
<reference evidence="2 3" key="1">
    <citation type="journal article" date="2012" name="BMC Genomics">
        <title>Sequencing the genome of Marssonina brunnea reveals fungus-poplar co-evolution.</title>
        <authorList>
            <person name="Zhu S."/>
            <person name="Cao Y.-Z."/>
            <person name="Jiang C."/>
            <person name="Tan B.-Y."/>
            <person name="Wang Z."/>
            <person name="Feng S."/>
            <person name="Zhang L."/>
            <person name="Su X.-H."/>
            <person name="Brejova B."/>
            <person name="Vinar T."/>
            <person name="Xu M."/>
            <person name="Wang M.-X."/>
            <person name="Zhang S.-G."/>
            <person name="Huang M.-R."/>
            <person name="Wu R."/>
            <person name="Zhou Y."/>
        </authorList>
    </citation>
    <scope>NUCLEOTIDE SEQUENCE [LARGE SCALE GENOMIC DNA]</scope>
    <source>
        <strain evidence="2 3">MB_m1</strain>
    </source>
</reference>
<gene>
    <name evidence="2" type="ORF">MBM_07344</name>
</gene>
<dbReference type="KEGG" id="mbe:MBM_07344"/>
<feature type="region of interest" description="Disordered" evidence="1">
    <location>
        <begin position="45"/>
        <end position="69"/>
    </location>
</feature>
<dbReference type="InParanoid" id="K1X1B3"/>